<dbReference type="PANTHER" id="PTHR43284">
    <property type="entry name" value="ASPARAGINE SYNTHETASE (GLUTAMINE-HYDROLYZING)"/>
    <property type="match status" value="1"/>
</dbReference>
<dbReference type="AlphaFoldDB" id="A0A1V0D9A8"/>
<name>A0A1V0D9A8_STRNR</name>
<dbReference type="GO" id="GO:0006529">
    <property type="term" value="P:asparagine biosynthetic process"/>
    <property type="evidence" value="ECO:0007669"/>
    <property type="project" value="UniProtKB-KW"/>
</dbReference>
<evidence type="ECO:0000313" key="6">
    <source>
        <dbReference type="EMBL" id="ARA91560.1"/>
    </source>
</evidence>
<dbReference type="Pfam" id="PF00733">
    <property type="entry name" value="Asn_synthase"/>
    <property type="match status" value="1"/>
</dbReference>
<evidence type="ECO:0000256" key="4">
    <source>
        <dbReference type="ARBA" id="ARBA00048741"/>
    </source>
</evidence>
<dbReference type="EMBL" id="KX380000">
    <property type="protein sequence ID" value="ARA91560.1"/>
    <property type="molecule type" value="Genomic_DNA"/>
</dbReference>
<dbReference type="Gene3D" id="3.40.50.620">
    <property type="entry name" value="HUPs"/>
    <property type="match status" value="2"/>
</dbReference>
<dbReference type="InterPro" id="IPR014729">
    <property type="entry name" value="Rossmann-like_a/b/a_fold"/>
</dbReference>
<evidence type="ECO:0000256" key="3">
    <source>
        <dbReference type="ARBA" id="ARBA00022888"/>
    </source>
</evidence>
<comment type="pathway">
    <text evidence="1">Amino-acid biosynthesis; L-asparagine biosynthesis; L-asparagine from L-aspartate (L-Gln route): step 1/1.</text>
</comment>
<evidence type="ECO:0000259" key="5">
    <source>
        <dbReference type="Pfam" id="PF00733"/>
    </source>
</evidence>
<accession>A0A1V0D9A8</accession>
<proteinExistence type="predicted"/>
<evidence type="ECO:0000256" key="1">
    <source>
        <dbReference type="ARBA" id="ARBA00005187"/>
    </source>
</evidence>
<dbReference type="GO" id="GO:0004066">
    <property type="term" value="F:asparagine synthase (glutamine-hydrolyzing) activity"/>
    <property type="evidence" value="ECO:0007669"/>
    <property type="project" value="UniProtKB-EC"/>
</dbReference>
<dbReference type="InterPro" id="IPR051786">
    <property type="entry name" value="ASN_synthetase/amidase"/>
</dbReference>
<protein>
    <recommendedName>
        <fullName evidence="2">asparagine synthase (glutamine-hydrolyzing)</fullName>
        <ecNumber evidence="2">6.3.5.4</ecNumber>
    </recommendedName>
</protein>
<dbReference type="PANTHER" id="PTHR43284:SF1">
    <property type="entry name" value="ASPARAGINE SYNTHETASE"/>
    <property type="match status" value="1"/>
</dbReference>
<organism evidence="6">
    <name type="scientific">Streptomyces noursei</name>
    <name type="common">Streptomyces albulus</name>
    <dbReference type="NCBI Taxonomy" id="1971"/>
    <lineage>
        <taxon>Bacteria</taxon>
        <taxon>Bacillati</taxon>
        <taxon>Actinomycetota</taxon>
        <taxon>Actinomycetes</taxon>
        <taxon>Kitasatosporales</taxon>
        <taxon>Streptomycetaceae</taxon>
        <taxon>Streptomyces</taxon>
    </lineage>
</organism>
<sequence>MADAGWQYFVALPDDEGAAAAIGRFPTDGVRVLLRHRSGRPCVAGRLAEDRVLVAERGDTRLAVIGHCSATRDELATAADRIDEVSDLDRLGLAWAGSYHLVASVRGHLRVQGTASGLRRIFHGEFGTLTIAADRADVLATVLDAPLDPALLALRTLDALPHPLGDLPPWRNVSAVPPGWYLALPQDGRRPLVERWWQAPEPVRSLTAGGQLLRQALEDAVRLRARGTRPISADLSGGMDSTSIALLAVRHRPLLTALTMENDDRADEDAQWARQAAAGLPDLNHIVYSSRELPRFFGGLTAVEGVPDEPSTAVLSAPRLRAVRQRALAHGSRLHLDGLGGDQLLCGHPAYHHDLLRHRPLLAAQRLRVLTQLRRSNWGTEARGLLDGHSYRRWFTDRAHGRALRTPSPLSAWGHFPGLPAWLTPDARDLVTRTLRDTAATVEPLASTRGRHNDLLAIQDAGRMVRQCHQLTETGDFSHTSPFLDDRVIQACLAVRPEQRVTPWEFKPLIKAAMADVMPPEVLTRRTKGDGTTIVAEGFEAHRRELAELWDDSRLAALGLIDPGPLRELFELPYTNSLHQGAMQSALSCELWARATAFQPAAATRP</sequence>
<evidence type="ECO:0000256" key="2">
    <source>
        <dbReference type="ARBA" id="ARBA00012737"/>
    </source>
</evidence>
<comment type="catalytic activity">
    <reaction evidence="4">
        <text>L-aspartate + L-glutamine + ATP + H2O = L-asparagine + L-glutamate + AMP + diphosphate + H(+)</text>
        <dbReference type="Rhea" id="RHEA:12228"/>
        <dbReference type="ChEBI" id="CHEBI:15377"/>
        <dbReference type="ChEBI" id="CHEBI:15378"/>
        <dbReference type="ChEBI" id="CHEBI:29985"/>
        <dbReference type="ChEBI" id="CHEBI:29991"/>
        <dbReference type="ChEBI" id="CHEBI:30616"/>
        <dbReference type="ChEBI" id="CHEBI:33019"/>
        <dbReference type="ChEBI" id="CHEBI:58048"/>
        <dbReference type="ChEBI" id="CHEBI:58359"/>
        <dbReference type="ChEBI" id="CHEBI:456215"/>
        <dbReference type="EC" id="6.3.5.4"/>
    </reaction>
</comment>
<feature type="domain" description="Asparagine synthetase" evidence="5">
    <location>
        <begin position="213"/>
        <end position="594"/>
    </location>
</feature>
<dbReference type="SUPFAM" id="SSF52402">
    <property type="entry name" value="Adenine nucleotide alpha hydrolases-like"/>
    <property type="match status" value="1"/>
</dbReference>
<dbReference type="InterPro" id="IPR001962">
    <property type="entry name" value="Asn_synthase"/>
</dbReference>
<keyword evidence="3" id="KW-0061">Asparagine biosynthesis</keyword>
<keyword evidence="3" id="KW-0028">Amino-acid biosynthesis</keyword>
<reference evidence="6" key="1">
    <citation type="submission" date="2016-06" db="EMBL/GenBank/DDBJ databases">
        <title>Heterologous expression of lasso peptides from actinobacteria using a SARP-dependent system.</title>
        <authorList>
            <person name="Zotchev S.B."/>
            <person name="Li Y."/>
        </authorList>
    </citation>
    <scope>NUCLEOTIDE SEQUENCE</scope>
    <source>
        <strain evidence="6">ATCC 11455</strain>
    </source>
</reference>
<dbReference type="EC" id="6.3.5.4" evidence="2"/>